<feature type="chain" id="PRO_5019216084" evidence="7">
    <location>
        <begin position="19"/>
        <end position="537"/>
    </location>
</feature>
<feature type="transmembrane region" description="Helical" evidence="6">
    <location>
        <begin position="203"/>
        <end position="227"/>
    </location>
</feature>
<dbReference type="GO" id="GO:0005385">
    <property type="term" value="F:zinc ion transmembrane transporter activity"/>
    <property type="evidence" value="ECO:0007669"/>
    <property type="project" value="TreeGrafter"/>
</dbReference>
<comment type="subcellular location">
    <subcellularLocation>
        <location evidence="1">Membrane</location>
        <topology evidence="1">Multi-pass membrane protein</topology>
    </subcellularLocation>
</comment>
<feature type="transmembrane region" description="Helical" evidence="6">
    <location>
        <begin position="280"/>
        <end position="299"/>
    </location>
</feature>
<feature type="compositionally biased region" description="Basic and acidic residues" evidence="5">
    <location>
        <begin position="329"/>
        <end position="342"/>
    </location>
</feature>
<feature type="transmembrane region" description="Helical" evidence="6">
    <location>
        <begin position="514"/>
        <end position="534"/>
    </location>
</feature>
<evidence type="ECO:0000256" key="6">
    <source>
        <dbReference type="SAM" id="Phobius"/>
    </source>
</evidence>
<evidence type="ECO:0000313" key="8">
    <source>
        <dbReference type="EMBL" id="RVX74696.1"/>
    </source>
</evidence>
<reference evidence="8 9" key="1">
    <citation type="submission" date="2017-03" db="EMBL/GenBank/DDBJ databases">
        <title>Genomes of endolithic fungi from Antarctica.</title>
        <authorList>
            <person name="Coleine C."/>
            <person name="Masonjones S."/>
            <person name="Stajich J.E."/>
        </authorList>
    </citation>
    <scope>NUCLEOTIDE SEQUENCE [LARGE SCALE GENOMIC DNA]</scope>
    <source>
        <strain evidence="8 9">CCFEE 6314</strain>
    </source>
</reference>
<organism evidence="8 9">
    <name type="scientific">Exophiala mesophila</name>
    <name type="common">Black yeast-like fungus</name>
    <dbReference type="NCBI Taxonomy" id="212818"/>
    <lineage>
        <taxon>Eukaryota</taxon>
        <taxon>Fungi</taxon>
        <taxon>Dikarya</taxon>
        <taxon>Ascomycota</taxon>
        <taxon>Pezizomycotina</taxon>
        <taxon>Eurotiomycetes</taxon>
        <taxon>Chaetothyriomycetidae</taxon>
        <taxon>Chaetothyriales</taxon>
        <taxon>Herpotrichiellaceae</taxon>
        <taxon>Exophiala</taxon>
    </lineage>
</organism>
<dbReference type="Pfam" id="PF02535">
    <property type="entry name" value="Zip"/>
    <property type="match status" value="1"/>
</dbReference>
<keyword evidence="2 6" id="KW-0812">Transmembrane</keyword>
<feature type="transmembrane region" description="Helical" evidence="6">
    <location>
        <begin position="483"/>
        <end position="502"/>
    </location>
</feature>
<feature type="transmembrane region" description="Helical" evidence="6">
    <location>
        <begin position="407"/>
        <end position="430"/>
    </location>
</feature>
<dbReference type="Proteomes" id="UP000288859">
    <property type="component" value="Unassembled WGS sequence"/>
</dbReference>
<protein>
    <submittedName>
        <fullName evidence="8">Uncharacterized protein</fullName>
    </submittedName>
</protein>
<feature type="region of interest" description="Disordered" evidence="5">
    <location>
        <begin position="314"/>
        <end position="345"/>
    </location>
</feature>
<keyword evidence="7" id="KW-0732">Signal</keyword>
<evidence type="ECO:0000256" key="3">
    <source>
        <dbReference type="ARBA" id="ARBA00022989"/>
    </source>
</evidence>
<feature type="transmembrane region" description="Helical" evidence="6">
    <location>
        <begin position="442"/>
        <end position="463"/>
    </location>
</feature>
<feature type="transmembrane region" description="Helical" evidence="6">
    <location>
        <begin position="384"/>
        <end position="401"/>
    </location>
</feature>
<gene>
    <name evidence="8" type="ORF">B0A52_01823</name>
</gene>
<evidence type="ECO:0000256" key="2">
    <source>
        <dbReference type="ARBA" id="ARBA00022692"/>
    </source>
</evidence>
<comment type="caution">
    <text evidence="8">The sequence shown here is derived from an EMBL/GenBank/DDBJ whole genome shotgun (WGS) entry which is preliminary data.</text>
</comment>
<evidence type="ECO:0000256" key="5">
    <source>
        <dbReference type="SAM" id="MobiDB-lite"/>
    </source>
</evidence>
<accession>A0A438NG54</accession>
<keyword evidence="4 6" id="KW-0472">Membrane</keyword>
<name>A0A438NG54_EXOME</name>
<dbReference type="AlphaFoldDB" id="A0A438NG54"/>
<proteinExistence type="predicted"/>
<evidence type="ECO:0000256" key="4">
    <source>
        <dbReference type="ARBA" id="ARBA00023136"/>
    </source>
</evidence>
<dbReference type="EMBL" id="NAJM01000004">
    <property type="protein sequence ID" value="RVX74696.1"/>
    <property type="molecule type" value="Genomic_DNA"/>
</dbReference>
<dbReference type="VEuPathDB" id="FungiDB:PV10_07101"/>
<keyword evidence="3 6" id="KW-1133">Transmembrane helix</keyword>
<feature type="compositionally biased region" description="Acidic residues" evidence="5">
    <location>
        <begin position="144"/>
        <end position="153"/>
    </location>
</feature>
<feature type="region of interest" description="Disordered" evidence="5">
    <location>
        <begin position="137"/>
        <end position="163"/>
    </location>
</feature>
<dbReference type="GO" id="GO:0005886">
    <property type="term" value="C:plasma membrane"/>
    <property type="evidence" value="ECO:0007669"/>
    <property type="project" value="TreeGrafter"/>
</dbReference>
<dbReference type="PANTHER" id="PTHR11040:SF44">
    <property type="entry name" value="PROTEIN ZNTC-RELATED"/>
    <property type="match status" value="1"/>
</dbReference>
<evidence type="ECO:0000256" key="1">
    <source>
        <dbReference type="ARBA" id="ARBA00004141"/>
    </source>
</evidence>
<evidence type="ECO:0000256" key="7">
    <source>
        <dbReference type="SAM" id="SignalP"/>
    </source>
</evidence>
<evidence type="ECO:0000313" key="9">
    <source>
        <dbReference type="Proteomes" id="UP000288859"/>
    </source>
</evidence>
<dbReference type="OrthoDB" id="448280at2759"/>
<sequence>MLSSSILLLLGLASAVKAQTTYTGCHNHSTVEYCYGPDGEETALVTYSAVDSSTLTTATLPASVSASATTTGQTTAVTGCHTHGSDIYCINGAGDEVSISVTATATGEPPAQYTDCHAHGTDQYCMAPDGSEVLVVGSSTAGDDHDDHDDDHDDHDHEDGEEQEMDCHFHAGVEHCVPAGGSEQGESEGAALNCELVERDYDIGLRIGTIFVILVTSAIGVFAPMLLSKLPFRRINQSAFTVVKQFGTGVILSTALVHLYTHAQLMFANPCLGRLRYEGTTSAIVMAGIILAFLFEYVGHRIVIARVHRASQGDVPPIEASSSSTSDTSKGEINQEGKDGKDASASASVPAYQANNLTNLGHSHGNPLDPANPHSTMSVMVMEAGILFHSILIGLTLVVAGDSFYKTLLVVIVFHQFFEGLSLGARIAVLPAKFARFWPTKFFMATAFALITPIGMAIGLGVINSFNGNDPKTIVTIGTLDSLSAGILLWVGLVDMLARDWILDHGEMVESSVGQTLLGGVSLFAGMILMSVLGKWA</sequence>
<dbReference type="PANTHER" id="PTHR11040">
    <property type="entry name" value="ZINC/IRON TRANSPORTER"/>
    <property type="match status" value="1"/>
</dbReference>
<feature type="signal peptide" evidence="7">
    <location>
        <begin position="1"/>
        <end position="18"/>
    </location>
</feature>
<dbReference type="InterPro" id="IPR003689">
    <property type="entry name" value="ZIP"/>
</dbReference>